<dbReference type="PROSITE" id="PS51186">
    <property type="entry name" value="GNAT"/>
    <property type="match status" value="1"/>
</dbReference>
<sequence>MIPSTPAPDLFELRPGLQGDAEQCVGVWVEASAARDGRHVEGVAARARGKFDRRVAWTVATDSAGGVVGFALATRPGSGIESDPPESPVLGLLAVDPRAQGSGLGRRLLEHVTELLAGQGYSRAVLHVLTDNAGAVGLYERDGWVPWGDPVEHSLLRRDSQTYVRDLTLAVHHDVAGTSTPSGPRA</sequence>
<dbReference type="AlphaFoldDB" id="A0A9D5UDP0"/>
<dbReference type="Gene3D" id="3.40.630.30">
    <property type="match status" value="1"/>
</dbReference>
<dbReference type="Pfam" id="PF00583">
    <property type="entry name" value="Acetyltransf_1"/>
    <property type="match status" value="1"/>
</dbReference>
<dbReference type="Proteomes" id="UP000822993">
    <property type="component" value="Unassembled WGS sequence"/>
</dbReference>
<reference evidence="4 5" key="1">
    <citation type="submission" date="2020-08" db="EMBL/GenBank/DDBJ databases">
        <title>A Genomic Blueprint of the Chicken Gut Microbiome.</title>
        <authorList>
            <person name="Gilroy R."/>
            <person name="Ravi A."/>
            <person name="Getino M."/>
            <person name="Pursley I."/>
            <person name="Horton D.L."/>
            <person name="Alikhan N.-F."/>
            <person name="Baker D."/>
            <person name="Gharbi K."/>
            <person name="Hall N."/>
            <person name="Watson M."/>
            <person name="Adriaenssens E.M."/>
            <person name="Foster-Nyarko E."/>
            <person name="Jarju S."/>
            <person name="Secka A."/>
            <person name="Antonio M."/>
            <person name="Oren A."/>
            <person name="Chaudhuri R."/>
            <person name="La Ragione R.M."/>
            <person name="Hildebrand F."/>
            <person name="Pallen M.J."/>
        </authorList>
    </citation>
    <scope>NUCLEOTIDE SEQUENCE [LARGE SCALE GENOMIC DNA]</scope>
    <source>
        <strain evidence="4 5">Sa1BUA8</strain>
    </source>
</reference>
<protein>
    <submittedName>
        <fullName evidence="4">GNAT family N-acetyltransferase</fullName>
    </submittedName>
</protein>
<feature type="domain" description="N-acetyltransferase" evidence="3">
    <location>
        <begin position="11"/>
        <end position="170"/>
    </location>
</feature>
<dbReference type="EMBL" id="JACSPN010000002">
    <property type="protein sequence ID" value="MBE7699062.1"/>
    <property type="molecule type" value="Genomic_DNA"/>
</dbReference>
<gene>
    <name evidence="4" type="ORF">H9623_01905</name>
</gene>
<dbReference type="InterPro" id="IPR050680">
    <property type="entry name" value="YpeA/RimI_acetyltransf"/>
</dbReference>
<evidence type="ECO:0000259" key="3">
    <source>
        <dbReference type="PROSITE" id="PS51186"/>
    </source>
</evidence>
<dbReference type="PANTHER" id="PTHR43420">
    <property type="entry name" value="ACETYLTRANSFERASE"/>
    <property type="match status" value="1"/>
</dbReference>
<keyword evidence="2" id="KW-0012">Acyltransferase</keyword>
<proteinExistence type="predicted"/>
<dbReference type="CDD" id="cd04301">
    <property type="entry name" value="NAT_SF"/>
    <property type="match status" value="1"/>
</dbReference>
<organism evidence="4 5">
    <name type="scientific">Oerskovia douganii</name>
    <dbReference type="NCBI Taxonomy" id="2762210"/>
    <lineage>
        <taxon>Bacteria</taxon>
        <taxon>Bacillati</taxon>
        <taxon>Actinomycetota</taxon>
        <taxon>Actinomycetes</taxon>
        <taxon>Micrococcales</taxon>
        <taxon>Cellulomonadaceae</taxon>
        <taxon>Oerskovia</taxon>
    </lineage>
</organism>
<dbReference type="GO" id="GO:0016747">
    <property type="term" value="F:acyltransferase activity, transferring groups other than amino-acyl groups"/>
    <property type="evidence" value="ECO:0007669"/>
    <property type="project" value="InterPro"/>
</dbReference>
<dbReference type="InterPro" id="IPR016181">
    <property type="entry name" value="Acyl_CoA_acyltransferase"/>
</dbReference>
<keyword evidence="1" id="KW-0808">Transferase</keyword>
<comment type="caution">
    <text evidence="4">The sequence shown here is derived from an EMBL/GenBank/DDBJ whole genome shotgun (WGS) entry which is preliminary data.</text>
</comment>
<evidence type="ECO:0000313" key="4">
    <source>
        <dbReference type="EMBL" id="MBE7699062.1"/>
    </source>
</evidence>
<accession>A0A9D5UDP0</accession>
<evidence type="ECO:0000256" key="1">
    <source>
        <dbReference type="ARBA" id="ARBA00022679"/>
    </source>
</evidence>
<dbReference type="RefSeq" id="WP_193718412.1">
    <property type="nucleotide sequence ID" value="NZ_JACSPN010000002.1"/>
</dbReference>
<dbReference type="SUPFAM" id="SSF55729">
    <property type="entry name" value="Acyl-CoA N-acyltransferases (Nat)"/>
    <property type="match status" value="1"/>
</dbReference>
<evidence type="ECO:0000256" key="2">
    <source>
        <dbReference type="ARBA" id="ARBA00023315"/>
    </source>
</evidence>
<evidence type="ECO:0000313" key="5">
    <source>
        <dbReference type="Proteomes" id="UP000822993"/>
    </source>
</evidence>
<keyword evidence="5" id="KW-1185">Reference proteome</keyword>
<name>A0A9D5UDP0_9CELL</name>
<dbReference type="InterPro" id="IPR000182">
    <property type="entry name" value="GNAT_dom"/>
</dbReference>